<dbReference type="Proteomes" id="UP000009882">
    <property type="component" value="Unassembled WGS sequence"/>
</dbReference>
<evidence type="ECO:0000313" key="3">
    <source>
        <dbReference type="Proteomes" id="UP000009882"/>
    </source>
</evidence>
<dbReference type="AlphaFoldDB" id="K9GCB4"/>
<sequence>MWFEVEGGGVKAEEGGNLERADSNGLIGHVHRL</sequence>
<name>K9GCB4_PEND2</name>
<protein>
    <recommendedName>
        <fullName evidence="1">Biopterin-dependent aromatic amino acid hydroxylase family profile domain-containing protein</fullName>
    </recommendedName>
</protein>
<dbReference type="InParanoid" id="K9GCB4"/>
<dbReference type="HOGENOM" id="CLU_3384974_0_0_1"/>
<feature type="domain" description="Biopterin-dependent aromatic amino acid hydroxylase family profile" evidence="1">
    <location>
        <begin position="1"/>
        <end position="33"/>
    </location>
</feature>
<dbReference type="PROSITE" id="PS51410">
    <property type="entry name" value="BH4_AAA_HYDROXYL_2"/>
    <property type="match status" value="1"/>
</dbReference>
<accession>K9GCB4</accession>
<gene>
    <name evidence="2" type="ORF">PDIG_02060</name>
</gene>
<dbReference type="EMBL" id="AKCT01000013">
    <property type="protein sequence ID" value="EKV19605.1"/>
    <property type="molecule type" value="Genomic_DNA"/>
</dbReference>
<reference evidence="3" key="1">
    <citation type="journal article" date="2012" name="BMC Genomics">
        <title>Genome sequence of the necrotrophic fungus Penicillium digitatum, the main postharvest pathogen of citrus.</title>
        <authorList>
            <person name="Marcet-Houben M."/>
            <person name="Ballester A.-R."/>
            <person name="de la Fuente B."/>
            <person name="Harries E."/>
            <person name="Marcos J.F."/>
            <person name="Gonzalez-Candelas L."/>
            <person name="Gabaldon T."/>
        </authorList>
    </citation>
    <scope>NUCLEOTIDE SEQUENCE [LARGE SCALE GENOMIC DNA]</scope>
    <source>
        <strain evidence="3">PHI26 / CECT 20796</strain>
    </source>
</reference>
<proteinExistence type="predicted"/>
<organism evidence="2 3">
    <name type="scientific">Penicillium digitatum (strain PHI26 / CECT 20796)</name>
    <name type="common">Green mold</name>
    <dbReference type="NCBI Taxonomy" id="1170229"/>
    <lineage>
        <taxon>Eukaryota</taxon>
        <taxon>Fungi</taxon>
        <taxon>Dikarya</taxon>
        <taxon>Ascomycota</taxon>
        <taxon>Pezizomycotina</taxon>
        <taxon>Eurotiomycetes</taxon>
        <taxon>Eurotiomycetidae</taxon>
        <taxon>Eurotiales</taxon>
        <taxon>Aspergillaceae</taxon>
        <taxon>Penicillium</taxon>
    </lineage>
</organism>
<evidence type="ECO:0000259" key="1">
    <source>
        <dbReference type="PROSITE" id="PS51410"/>
    </source>
</evidence>
<keyword evidence="3" id="KW-1185">Reference proteome</keyword>
<dbReference type="GO" id="GO:0016714">
    <property type="term" value="F:oxidoreductase activity, acting on paired donors, with incorporation or reduction of molecular oxygen, reduced pteridine as one donor, and incorporation of one atom of oxygen"/>
    <property type="evidence" value="ECO:0007669"/>
    <property type="project" value="InterPro"/>
</dbReference>
<comment type="caution">
    <text evidence="2">The sequence shown here is derived from an EMBL/GenBank/DDBJ whole genome shotgun (WGS) entry which is preliminary data.</text>
</comment>
<evidence type="ECO:0000313" key="2">
    <source>
        <dbReference type="EMBL" id="EKV19605.1"/>
    </source>
</evidence>
<dbReference type="InterPro" id="IPR019774">
    <property type="entry name" value="Aromatic-AA_hydroxylase_C"/>
</dbReference>